<dbReference type="InterPro" id="IPR001404">
    <property type="entry name" value="Hsp90_fam"/>
</dbReference>
<dbReference type="RefSeq" id="WP_183977632.1">
    <property type="nucleotide sequence ID" value="NZ_JACHEB010000006.1"/>
</dbReference>
<feature type="binding site" evidence="11">
    <location>
        <position position="337"/>
    </location>
    <ligand>
        <name>ATP</name>
        <dbReference type="ChEBI" id="CHEBI:30616"/>
    </ligand>
</feature>
<evidence type="ECO:0000313" key="13">
    <source>
        <dbReference type="EMBL" id="MBB5329272.1"/>
    </source>
</evidence>
<dbReference type="HAMAP" id="MF_00505">
    <property type="entry name" value="HSP90"/>
    <property type="match status" value="1"/>
</dbReference>
<keyword evidence="5 10" id="KW-0067">ATP-binding</keyword>
<dbReference type="FunFam" id="3.30.230.80:FF:000002">
    <property type="entry name" value="Molecular chaperone HtpG"/>
    <property type="match status" value="1"/>
</dbReference>
<dbReference type="Gene3D" id="1.20.120.790">
    <property type="entry name" value="Heat shock protein 90, C-terminal domain"/>
    <property type="match status" value="1"/>
</dbReference>
<name>A0A9X0U5Z9_9BACT</name>
<feature type="binding site" evidence="11">
    <location>
        <position position="90"/>
    </location>
    <ligand>
        <name>ATP</name>
        <dbReference type="ChEBI" id="CHEBI:30616"/>
    </ligand>
</feature>
<dbReference type="GO" id="GO:0005737">
    <property type="term" value="C:cytoplasm"/>
    <property type="evidence" value="ECO:0007669"/>
    <property type="project" value="UniProtKB-SubCell"/>
</dbReference>
<feature type="binding site" evidence="11">
    <location>
        <position position="82"/>
    </location>
    <ligand>
        <name>ATP</name>
        <dbReference type="ChEBI" id="CHEBI:30616"/>
    </ligand>
</feature>
<dbReference type="GO" id="GO:0016887">
    <property type="term" value="F:ATP hydrolysis activity"/>
    <property type="evidence" value="ECO:0007669"/>
    <property type="project" value="InterPro"/>
</dbReference>
<accession>A0A9X0U5Z9</accession>
<evidence type="ECO:0000256" key="3">
    <source>
        <dbReference type="ARBA" id="ARBA00022490"/>
    </source>
</evidence>
<dbReference type="InterPro" id="IPR003594">
    <property type="entry name" value="HATPase_dom"/>
</dbReference>
<dbReference type="PIRSF" id="PIRSF002583">
    <property type="entry name" value="Hsp90"/>
    <property type="match status" value="1"/>
</dbReference>
<dbReference type="Pfam" id="PF13589">
    <property type="entry name" value="HATPase_c_3"/>
    <property type="match status" value="1"/>
</dbReference>
<evidence type="ECO:0000256" key="2">
    <source>
        <dbReference type="ARBA" id="ARBA00008239"/>
    </source>
</evidence>
<gene>
    <name evidence="10" type="primary">htpG</name>
    <name evidence="13" type="ORF">HDF14_002890</name>
</gene>
<evidence type="ECO:0000256" key="10">
    <source>
        <dbReference type="HAMAP-Rule" id="MF_00505"/>
    </source>
</evidence>
<reference evidence="13 14" key="1">
    <citation type="submission" date="2020-08" db="EMBL/GenBank/DDBJ databases">
        <title>Genomic Encyclopedia of Type Strains, Phase IV (KMG-V): Genome sequencing to study the core and pangenomes of soil and plant-associated prokaryotes.</title>
        <authorList>
            <person name="Whitman W."/>
        </authorList>
    </citation>
    <scope>NUCLEOTIDE SEQUENCE [LARGE SCALE GENOMIC DNA]</scope>
    <source>
        <strain evidence="13 14">X5P2</strain>
    </source>
</reference>
<dbReference type="Gene3D" id="3.30.230.80">
    <property type="match status" value="1"/>
</dbReference>
<dbReference type="NCBIfam" id="NF003555">
    <property type="entry name" value="PRK05218.1"/>
    <property type="match status" value="1"/>
</dbReference>
<dbReference type="InterPro" id="IPR037196">
    <property type="entry name" value="HSP90_C"/>
</dbReference>
<dbReference type="InterPro" id="IPR036890">
    <property type="entry name" value="HATPase_C_sf"/>
</dbReference>
<dbReference type="FunFam" id="3.30.565.10:FF:000009">
    <property type="entry name" value="Molecular chaperone HtpG"/>
    <property type="match status" value="1"/>
</dbReference>
<keyword evidence="6 10" id="KW-0346">Stress response</keyword>
<evidence type="ECO:0000259" key="12">
    <source>
        <dbReference type="SMART" id="SM00387"/>
    </source>
</evidence>
<dbReference type="InterPro" id="IPR020568">
    <property type="entry name" value="Ribosomal_Su5_D2-typ_SF"/>
</dbReference>
<keyword evidence="14" id="KW-1185">Reference proteome</keyword>
<dbReference type="InterPro" id="IPR020575">
    <property type="entry name" value="Hsp90_N"/>
</dbReference>
<comment type="caution">
    <text evidence="10">Lacks conserved residue(s) required for the propagation of feature annotation.</text>
</comment>
<dbReference type="Gene3D" id="3.30.565.10">
    <property type="entry name" value="Histidine kinase-like ATPase, C-terminal domain"/>
    <property type="match status" value="1"/>
</dbReference>
<evidence type="ECO:0000256" key="9">
    <source>
        <dbReference type="ARBA" id="ARBA00070675"/>
    </source>
</evidence>
<dbReference type="GO" id="GO:0140662">
    <property type="term" value="F:ATP-dependent protein folding chaperone"/>
    <property type="evidence" value="ECO:0007669"/>
    <property type="project" value="InterPro"/>
</dbReference>
<feature type="binding site" evidence="11">
    <location>
        <position position="31"/>
    </location>
    <ligand>
        <name>ATP</name>
        <dbReference type="ChEBI" id="CHEBI:30616"/>
    </ligand>
</feature>
<evidence type="ECO:0000256" key="5">
    <source>
        <dbReference type="ARBA" id="ARBA00022840"/>
    </source>
</evidence>
<feature type="binding site" evidence="11">
    <location>
        <begin position="97"/>
        <end position="98"/>
    </location>
    <ligand>
        <name>ATP</name>
        <dbReference type="ChEBI" id="CHEBI:30616"/>
    </ligand>
</feature>
<feature type="binding site" evidence="11">
    <location>
        <position position="169"/>
    </location>
    <ligand>
        <name>ATP</name>
        <dbReference type="ChEBI" id="CHEBI:30616"/>
    </ligand>
</feature>
<evidence type="ECO:0000256" key="7">
    <source>
        <dbReference type="ARBA" id="ARBA00023186"/>
    </source>
</evidence>
<dbReference type="Proteomes" id="UP000535182">
    <property type="component" value="Unassembled WGS sequence"/>
</dbReference>
<evidence type="ECO:0000256" key="1">
    <source>
        <dbReference type="ARBA" id="ARBA00004496"/>
    </source>
</evidence>
<comment type="function">
    <text evidence="8 10">Molecular chaperone. Has ATPase activity.</text>
</comment>
<keyword evidence="4 10" id="KW-0547">Nucleotide-binding</keyword>
<evidence type="ECO:0000256" key="8">
    <source>
        <dbReference type="ARBA" id="ARBA00058590"/>
    </source>
</evidence>
<dbReference type="GO" id="GO:0051082">
    <property type="term" value="F:unfolded protein binding"/>
    <property type="evidence" value="ECO:0007669"/>
    <property type="project" value="UniProtKB-UniRule"/>
</dbReference>
<feature type="binding site" evidence="11">
    <location>
        <begin position="119"/>
        <end position="124"/>
    </location>
    <ligand>
        <name>ATP</name>
        <dbReference type="ChEBI" id="CHEBI:30616"/>
    </ligand>
</feature>
<keyword evidence="7 10" id="KW-0143">Chaperone</keyword>
<feature type="domain" description="Histidine kinase/HSP90-like ATPase" evidence="12">
    <location>
        <begin position="24"/>
        <end position="179"/>
    </location>
</feature>
<dbReference type="SMART" id="SM00387">
    <property type="entry name" value="HATPase_c"/>
    <property type="match status" value="1"/>
</dbReference>
<feature type="region of interest" description="C" evidence="10">
    <location>
        <begin position="547"/>
        <end position="621"/>
    </location>
</feature>
<sequence>MSKREFQTEVSQLLQLIIHSLYSHPEIFLRELVSNSSDALDKLRHLTLTEDAYKALPFNPRIDLELDEEKKTLTISDTGIGMNEEDLTSNLGTIARSGTKNFLSQLSGDAKKDSNLIGQFGVGFYSVFMVADKVEVVSRKAGEEQAWRWVSDGKSGFDIEPAERSVAGTTVVIHFNEEGNQYANSWRLQEIVKKYSNHIAFPIFLTYDKSEWNEAEKKSDKVRTTEQVNAASALWRRPKSELTDEDYKELYKSVSGGWDDPLFWFHTKAEGSLEYTTLFYIPAKAPLDLYHAEYKVGVKLYVKRVFIMDDAKELLPQYLRFVRGIIDSEDLPLNVSREILQQNKVLTSIRTASVKKILSELKNVAANQPEKYLEFIAEYNRPLKEGIYGDFANREALMDLVRFKSTKVEGLTSLADVKSRMKEDQKSIYYITGGAESLLRTSPLLEIYKKKDVEVLILDDDFDEVIFSGVEKYGEIDLKAVNKSSTSEDLKSEEEPGKAEDLKPLLEMLKKTLGDRVKDVRASVRLADSPSCIVSDEEEPSLKMQQMMRAMGQKDIPALKPTLEINPDHEIVKKLLARSDDAVAQDAAWLLFDQALLMEGVAIPDPAAFVQRLNRVLNLSV</sequence>
<dbReference type="Gene3D" id="3.40.50.11260">
    <property type="match status" value="1"/>
</dbReference>
<evidence type="ECO:0000256" key="6">
    <source>
        <dbReference type="ARBA" id="ARBA00023016"/>
    </source>
</evidence>
<comment type="similarity">
    <text evidence="2 10">Belongs to the heat shock protein 90 family.</text>
</comment>
<dbReference type="CDD" id="cd16927">
    <property type="entry name" value="HATPase_Hsp90-like"/>
    <property type="match status" value="1"/>
</dbReference>
<evidence type="ECO:0000256" key="11">
    <source>
        <dbReference type="PIRSR" id="PIRSR002583-1"/>
    </source>
</evidence>
<feature type="binding site" evidence="11">
    <location>
        <position position="35"/>
    </location>
    <ligand>
        <name>ATP</name>
        <dbReference type="ChEBI" id="CHEBI:30616"/>
    </ligand>
</feature>
<dbReference type="PRINTS" id="PR00775">
    <property type="entry name" value="HEATSHOCK90"/>
</dbReference>
<feature type="binding site" evidence="11">
    <location>
        <position position="77"/>
    </location>
    <ligand>
        <name>ATP</name>
        <dbReference type="ChEBI" id="CHEBI:30616"/>
    </ligand>
</feature>
<dbReference type="EMBL" id="JACHEB010000006">
    <property type="protein sequence ID" value="MBB5329272.1"/>
    <property type="molecule type" value="Genomic_DNA"/>
</dbReference>
<dbReference type="SUPFAM" id="SSF54211">
    <property type="entry name" value="Ribosomal protein S5 domain 2-like"/>
    <property type="match status" value="1"/>
</dbReference>
<evidence type="ECO:0000256" key="4">
    <source>
        <dbReference type="ARBA" id="ARBA00022741"/>
    </source>
</evidence>
<evidence type="ECO:0000313" key="14">
    <source>
        <dbReference type="Proteomes" id="UP000535182"/>
    </source>
</evidence>
<organism evidence="13 14">
    <name type="scientific">Tunturiibacter gelidiferens</name>
    <dbReference type="NCBI Taxonomy" id="3069689"/>
    <lineage>
        <taxon>Bacteria</taxon>
        <taxon>Pseudomonadati</taxon>
        <taxon>Acidobacteriota</taxon>
        <taxon>Terriglobia</taxon>
        <taxon>Terriglobales</taxon>
        <taxon>Acidobacteriaceae</taxon>
        <taxon>Tunturiibacter</taxon>
    </lineage>
</organism>
<comment type="subcellular location">
    <subcellularLocation>
        <location evidence="1 10">Cytoplasm</location>
    </subcellularLocation>
</comment>
<comment type="caution">
    <text evidence="13">The sequence shown here is derived from an EMBL/GenBank/DDBJ whole genome shotgun (WGS) entry which is preliminary data.</text>
</comment>
<feature type="region of interest" description="A; substrate-binding" evidence="10">
    <location>
        <begin position="1"/>
        <end position="337"/>
    </location>
</feature>
<dbReference type="GO" id="GO:0005524">
    <property type="term" value="F:ATP binding"/>
    <property type="evidence" value="ECO:0007669"/>
    <property type="project" value="UniProtKB-UniRule"/>
</dbReference>
<dbReference type="SUPFAM" id="SSF55874">
    <property type="entry name" value="ATPase domain of HSP90 chaperone/DNA topoisomerase II/histidine kinase"/>
    <property type="match status" value="1"/>
</dbReference>
<dbReference type="Pfam" id="PF00183">
    <property type="entry name" value="HSP90"/>
    <property type="match status" value="1"/>
</dbReference>
<keyword evidence="3 10" id="KW-0963">Cytoplasm</keyword>
<dbReference type="SUPFAM" id="SSF110942">
    <property type="entry name" value="HSP90 C-terminal domain"/>
    <property type="match status" value="1"/>
</dbReference>
<dbReference type="PANTHER" id="PTHR11528">
    <property type="entry name" value="HEAT SHOCK PROTEIN 90 FAMILY MEMBER"/>
    <property type="match status" value="1"/>
</dbReference>
<proteinExistence type="inferred from homology"/>
<dbReference type="AlphaFoldDB" id="A0A9X0U5Z9"/>
<protein>
    <recommendedName>
        <fullName evidence="9 10">Chaperone protein HtpG</fullName>
    </recommendedName>
    <alternativeName>
        <fullName evidence="10">Heat shock protein HtpG</fullName>
    </alternativeName>
    <alternativeName>
        <fullName evidence="10">High temperature protein G</fullName>
    </alternativeName>
</protein>
<comment type="subunit">
    <text evidence="10">Homodimer.</text>
</comment>